<comment type="caution">
    <text evidence="2">The sequence shown here is derived from an EMBL/GenBank/DDBJ whole genome shotgun (WGS) entry which is preliminary data.</text>
</comment>
<dbReference type="Pfam" id="PF06013">
    <property type="entry name" value="WXG100"/>
    <property type="match status" value="1"/>
</dbReference>
<gene>
    <name evidence="2" type="ORF">nbrc107697_35280</name>
</gene>
<protein>
    <recommendedName>
        <fullName evidence="1">ESAT-6-like protein</fullName>
    </recommendedName>
</protein>
<organism evidence="2 3">
    <name type="scientific">Gordonia crocea</name>
    <dbReference type="NCBI Taxonomy" id="589162"/>
    <lineage>
        <taxon>Bacteria</taxon>
        <taxon>Bacillati</taxon>
        <taxon>Actinomycetota</taxon>
        <taxon>Actinomycetes</taxon>
        <taxon>Mycobacteriales</taxon>
        <taxon>Gordoniaceae</taxon>
        <taxon>Gordonia</taxon>
    </lineage>
</organism>
<accession>A0A7I9V363</accession>
<keyword evidence="3" id="KW-1185">Reference proteome</keyword>
<sequence>MSVIQYDFAALDTLTGDLNRNFARLEQLSGQLRTQVTALASQWQSVQGAQAYQESQAQWDRVFEESRHRLNNLSGAVSKASSTMGNTDMRVGRTFAV</sequence>
<name>A0A7I9V363_9ACTN</name>
<dbReference type="InterPro" id="IPR010310">
    <property type="entry name" value="T7SS_ESAT-6-like"/>
</dbReference>
<dbReference type="OrthoDB" id="3387628at2"/>
<evidence type="ECO:0000313" key="2">
    <source>
        <dbReference type="EMBL" id="GED99489.1"/>
    </source>
</evidence>
<evidence type="ECO:0000256" key="1">
    <source>
        <dbReference type="RuleBase" id="RU362001"/>
    </source>
</evidence>
<dbReference type="NCBIfam" id="TIGR03930">
    <property type="entry name" value="WXG100_ESAT6"/>
    <property type="match status" value="1"/>
</dbReference>
<reference evidence="3" key="1">
    <citation type="submission" date="2019-06" db="EMBL/GenBank/DDBJ databases">
        <title>Gordonia isolated from sludge of a wastewater treatment plant.</title>
        <authorList>
            <person name="Tamura T."/>
            <person name="Aoyama K."/>
            <person name="Kang Y."/>
            <person name="Saito S."/>
            <person name="Akiyama N."/>
            <person name="Yazawa K."/>
            <person name="Gonoi T."/>
            <person name="Mikami Y."/>
        </authorList>
    </citation>
    <scope>NUCLEOTIDE SEQUENCE [LARGE SCALE GENOMIC DNA]</scope>
    <source>
        <strain evidence="3">NBRC 107697</strain>
    </source>
</reference>
<dbReference type="Proteomes" id="UP000444980">
    <property type="component" value="Unassembled WGS sequence"/>
</dbReference>
<evidence type="ECO:0000313" key="3">
    <source>
        <dbReference type="Proteomes" id="UP000444980"/>
    </source>
</evidence>
<dbReference type="AlphaFoldDB" id="A0A7I9V363"/>
<proteinExistence type="inferred from homology"/>
<dbReference type="RefSeq" id="WP_161928758.1">
    <property type="nucleotide sequence ID" value="NZ_BJOU01000019.1"/>
</dbReference>
<dbReference type="Gene3D" id="1.10.287.1060">
    <property type="entry name" value="ESAT-6-like"/>
    <property type="match status" value="1"/>
</dbReference>
<dbReference type="InterPro" id="IPR036689">
    <property type="entry name" value="ESAT-6-like_sf"/>
</dbReference>
<dbReference type="EMBL" id="BJOU01000019">
    <property type="protein sequence ID" value="GED99489.1"/>
    <property type="molecule type" value="Genomic_DNA"/>
</dbReference>
<comment type="similarity">
    <text evidence="1">Belongs to the WXG100 family.</text>
</comment>
<dbReference type="SUPFAM" id="SSF140453">
    <property type="entry name" value="EsxAB dimer-like"/>
    <property type="match status" value="1"/>
</dbReference>